<evidence type="ECO:0000256" key="2">
    <source>
        <dbReference type="ARBA" id="ARBA00022692"/>
    </source>
</evidence>
<evidence type="ECO:0000256" key="1">
    <source>
        <dbReference type="ARBA" id="ARBA00004141"/>
    </source>
</evidence>
<dbReference type="EMBL" id="UOEK01000643">
    <property type="protein sequence ID" value="VAW09728.1"/>
    <property type="molecule type" value="Genomic_DNA"/>
</dbReference>
<sequence>MEVEMKHEADVETVVAECVTYWTSTAVPRRATKEMQAELTAHLRDAVAEGKTPSTVVGPDVRSFAESWASAYRDPRTVSQEGTATAATRLPWWVAVGAIALVTAGALAIERKKDMDDIGIQIAFWAVTAVALAIGEIFTAGFFLISFAVGAGVAAALAASGVNEPIQILVFLVVSVIGLVWTRQYALQTRPPLIPVGANRYVGQEGVVERAISRHSAGRVRVGSEDWRAVTDSTETFDVDAAVTVVAIRGTSLVVEGNE</sequence>
<dbReference type="InterPro" id="IPR002810">
    <property type="entry name" value="NfeD-like_C"/>
</dbReference>
<keyword evidence="3 5" id="KW-1133">Transmembrane helix</keyword>
<dbReference type="Gene3D" id="1.10.1900.10">
    <property type="entry name" value="c-terminal domain of poly(a) binding protein"/>
    <property type="match status" value="1"/>
</dbReference>
<proteinExistence type="predicted"/>
<evidence type="ECO:0000256" key="4">
    <source>
        <dbReference type="ARBA" id="ARBA00023136"/>
    </source>
</evidence>
<name>A0A3B0SW37_9ZZZZ</name>
<dbReference type="PANTHER" id="PTHR33507">
    <property type="entry name" value="INNER MEMBRANE PROTEIN YBBJ"/>
    <property type="match status" value="1"/>
</dbReference>
<dbReference type="SUPFAM" id="SSF158560">
    <property type="entry name" value="BH3980-like"/>
    <property type="match status" value="1"/>
</dbReference>
<evidence type="ECO:0000313" key="7">
    <source>
        <dbReference type="EMBL" id="VAW09728.1"/>
    </source>
</evidence>
<evidence type="ECO:0000259" key="6">
    <source>
        <dbReference type="Pfam" id="PF01957"/>
    </source>
</evidence>
<comment type="subcellular location">
    <subcellularLocation>
        <location evidence="1">Membrane</location>
        <topology evidence="1">Multi-pass membrane protein</topology>
    </subcellularLocation>
</comment>
<protein>
    <recommendedName>
        <fullName evidence="6">NfeD-like C-terminal domain-containing protein</fullName>
    </recommendedName>
</protein>
<feature type="transmembrane region" description="Helical" evidence="5">
    <location>
        <begin position="165"/>
        <end position="182"/>
    </location>
</feature>
<dbReference type="PANTHER" id="PTHR33507:SF3">
    <property type="entry name" value="INNER MEMBRANE PROTEIN YBBJ"/>
    <property type="match status" value="1"/>
</dbReference>
<dbReference type="Pfam" id="PF01957">
    <property type="entry name" value="NfeD"/>
    <property type="match status" value="1"/>
</dbReference>
<evidence type="ECO:0000256" key="3">
    <source>
        <dbReference type="ARBA" id="ARBA00022989"/>
    </source>
</evidence>
<evidence type="ECO:0000256" key="5">
    <source>
        <dbReference type="SAM" id="Phobius"/>
    </source>
</evidence>
<dbReference type="AlphaFoldDB" id="A0A3B0SW37"/>
<keyword evidence="2 5" id="KW-0812">Transmembrane</keyword>
<dbReference type="GO" id="GO:0005886">
    <property type="term" value="C:plasma membrane"/>
    <property type="evidence" value="ECO:0007669"/>
    <property type="project" value="TreeGrafter"/>
</dbReference>
<feature type="transmembrane region" description="Helical" evidence="5">
    <location>
        <begin position="90"/>
        <end position="110"/>
    </location>
</feature>
<dbReference type="Gene3D" id="2.40.50.140">
    <property type="entry name" value="Nucleic acid-binding proteins"/>
    <property type="match status" value="1"/>
</dbReference>
<organism evidence="7">
    <name type="scientific">hydrothermal vent metagenome</name>
    <dbReference type="NCBI Taxonomy" id="652676"/>
    <lineage>
        <taxon>unclassified sequences</taxon>
        <taxon>metagenomes</taxon>
        <taxon>ecological metagenomes</taxon>
    </lineage>
</organism>
<keyword evidence="4 5" id="KW-0472">Membrane</keyword>
<reference evidence="7" key="1">
    <citation type="submission" date="2018-06" db="EMBL/GenBank/DDBJ databases">
        <authorList>
            <person name="Zhirakovskaya E."/>
        </authorList>
    </citation>
    <scope>NUCLEOTIDE SEQUENCE</scope>
</reference>
<dbReference type="InterPro" id="IPR052165">
    <property type="entry name" value="Membrane_assoc_protease"/>
</dbReference>
<feature type="transmembrane region" description="Helical" evidence="5">
    <location>
        <begin position="122"/>
        <end position="145"/>
    </location>
</feature>
<accession>A0A3B0SW37</accession>
<feature type="domain" description="NfeD-like C-terminal" evidence="6">
    <location>
        <begin position="199"/>
        <end position="256"/>
    </location>
</feature>
<gene>
    <name evidence="7" type="ORF">MNBD_ACTINO02-3049</name>
</gene>
<dbReference type="InterPro" id="IPR012340">
    <property type="entry name" value="NA-bd_OB-fold"/>
</dbReference>